<evidence type="ECO:0000256" key="7">
    <source>
        <dbReference type="ARBA" id="ARBA00022827"/>
    </source>
</evidence>
<dbReference type="PRINTS" id="PR00371">
    <property type="entry name" value="FPNCR"/>
</dbReference>
<accession>A0ABR4N0I5</accession>
<dbReference type="EMBL" id="JADGIZ020000053">
    <property type="protein sequence ID" value="KAL2913004.1"/>
    <property type="molecule type" value="Genomic_DNA"/>
</dbReference>
<comment type="caution">
    <text evidence="14">The sequence shown here is derived from an EMBL/GenBank/DDBJ whole genome shotgun (WGS) entry which is preliminary data.</text>
</comment>
<dbReference type="InterPro" id="IPR039261">
    <property type="entry name" value="FNR_nucleotide-bd"/>
</dbReference>
<keyword evidence="12" id="KW-0812">Transmembrane</keyword>
<keyword evidence="6" id="KW-0496">Mitochondrion</keyword>
<dbReference type="EC" id="1.6.2.2" evidence="11"/>
<dbReference type="InterPro" id="IPR008333">
    <property type="entry name" value="Cbr1-like_FAD-bd_dom"/>
</dbReference>
<evidence type="ECO:0000313" key="14">
    <source>
        <dbReference type="EMBL" id="KAL2913004.1"/>
    </source>
</evidence>
<keyword evidence="7 11" id="KW-0274">FAD</keyword>
<evidence type="ECO:0000256" key="5">
    <source>
        <dbReference type="ARBA" id="ARBA00022630"/>
    </source>
</evidence>
<comment type="subcellular location">
    <subcellularLocation>
        <location evidence="2">Mitochondrion outer membrane</location>
    </subcellularLocation>
</comment>
<dbReference type="Gene3D" id="2.40.30.10">
    <property type="entry name" value="Translation factors"/>
    <property type="match status" value="1"/>
</dbReference>
<organism evidence="14 15">
    <name type="scientific">Polyrhizophydium stewartii</name>
    <dbReference type="NCBI Taxonomy" id="2732419"/>
    <lineage>
        <taxon>Eukaryota</taxon>
        <taxon>Fungi</taxon>
        <taxon>Fungi incertae sedis</taxon>
        <taxon>Chytridiomycota</taxon>
        <taxon>Chytridiomycota incertae sedis</taxon>
        <taxon>Chytridiomycetes</taxon>
        <taxon>Rhizophydiales</taxon>
        <taxon>Rhizophydiales incertae sedis</taxon>
        <taxon>Polyrhizophydium</taxon>
    </lineage>
</organism>
<dbReference type="InterPro" id="IPR017938">
    <property type="entry name" value="Riboflavin_synthase-like_b-brl"/>
</dbReference>
<dbReference type="PRINTS" id="PR00406">
    <property type="entry name" value="CYTB5RDTASE"/>
</dbReference>
<reference evidence="14 15" key="1">
    <citation type="submission" date="2023-09" db="EMBL/GenBank/DDBJ databases">
        <title>Pangenome analysis of Batrachochytrium dendrobatidis and related Chytrids.</title>
        <authorList>
            <person name="Yacoub M.N."/>
            <person name="Stajich J.E."/>
            <person name="James T.Y."/>
        </authorList>
    </citation>
    <scope>NUCLEOTIDE SEQUENCE [LARGE SCALE GENOMIC DNA]</scope>
    <source>
        <strain evidence="14 15">JEL0888</strain>
    </source>
</reference>
<feature type="domain" description="FAD-binding FR-type" evidence="13">
    <location>
        <begin position="43"/>
        <end position="142"/>
    </location>
</feature>
<evidence type="ECO:0000259" key="13">
    <source>
        <dbReference type="PROSITE" id="PS51384"/>
    </source>
</evidence>
<dbReference type="Proteomes" id="UP001527925">
    <property type="component" value="Unassembled WGS sequence"/>
</dbReference>
<proteinExistence type="inferred from homology"/>
<comment type="cofactor">
    <cofactor evidence="1 11">
        <name>FAD</name>
        <dbReference type="ChEBI" id="CHEBI:57692"/>
    </cofactor>
</comment>
<evidence type="ECO:0000256" key="1">
    <source>
        <dbReference type="ARBA" id="ARBA00001974"/>
    </source>
</evidence>
<dbReference type="Pfam" id="PF00175">
    <property type="entry name" value="NAD_binding_1"/>
    <property type="match status" value="1"/>
</dbReference>
<evidence type="ECO:0000313" key="15">
    <source>
        <dbReference type="Proteomes" id="UP001527925"/>
    </source>
</evidence>
<name>A0ABR4N0I5_9FUNG</name>
<keyword evidence="8 11" id="KW-0560">Oxidoreductase</keyword>
<dbReference type="CDD" id="cd06183">
    <property type="entry name" value="cyt_b5_reduct_like"/>
    <property type="match status" value="1"/>
</dbReference>
<dbReference type="Gene3D" id="3.40.50.80">
    <property type="entry name" value="Nucleotide-binding domain of ferredoxin-NADP reductase (FNR) module"/>
    <property type="match status" value="1"/>
</dbReference>
<comment type="catalytic activity">
    <reaction evidence="11">
        <text>2 Fe(III)-[cytochrome b5] + NADH = 2 Fe(II)-[cytochrome b5] + NAD(+) + H(+)</text>
        <dbReference type="Rhea" id="RHEA:46680"/>
        <dbReference type="Rhea" id="RHEA-COMP:10438"/>
        <dbReference type="Rhea" id="RHEA-COMP:10439"/>
        <dbReference type="ChEBI" id="CHEBI:15378"/>
        <dbReference type="ChEBI" id="CHEBI:29033"/>
        <dbReference type="ChEBI" id="CHEBI:29034"/>
        <dbReference type="ChEBI" id="CHEBI:57540"/>
        <dbReference type="ChEBI" id="CHEBI:57945"/>
        <dbReference type="EC" id="1.6.2.2"/>
    </reaction>
</comment>
<evidence type="ECO:0000256" key="2">
    <source>
        <dbReference type="ARBA" id="ARBA00004294"/>
    </source>
</evidence>
<sequence length="304" mass="32640">MFEPHHLPLALGAVVAVGALVATNVFMLSDVKKTPKPVEASPTAFREAPVVSVARESGDTCRLRVAAKVANAMPPNTGIFHVIVKDDSCQIARPYSPISHSENHIELLVKRYELGTVSRHIHSLAPGDKMHIRGPLLTLPYKQNLVERMGMIAGGTGIAPMLQLINRILDDPLDLTHISLVYASRTPEDIIAKADLDRLQQAHPEQLSITYLADRPSAAAVPQDVHIGPISASVLAKALPAPTRTDPQARQKPERAKFPLAVLVCGPEGMITAVAGPRIAEDVPGPLGGILKEMGYADQQVVKL</sequence>
<dbReference type="Pfam" id="PF00970">
    <property type="entry name" value="FAD_binding_6"/>
    <property type="match status" value="1"/>
</dbReference>
<evidence type="ECO:0000256" key="6">
    <source>
        <dbReference type="ARBA" id="ARBA00022787"/>
    </source>
</evidence>
<gene>
    <name evidence="14" type="ORF">HK105_207459</name>
</gene>
<dbReference type="SUPFAM" id="SSF52343">
    <property type="entry name" value="Ferredoxin reductase-like, C-terminal NADP-linked domain"/>
    <property type="match status" value="1"/>
</dbReference>
<evidence type="ECO:0000256" key="12">
    <source>
        <dbReference type="SAM" id="Phobius"/>
    </source>
</evidence>
<dbReference type="InterPro" id="IPR001709">
    <property type="entry name" value="Flavoprot_Pyr_Nucl_cyt_Rdtase"/>
</dbReference>
<comment type="similarity">
    <text evidence="4 11">Belongs to the flavoprotein pyridine nucleotide cytochrome reductase family.</text>
</comment>
<feature type="transmembrane region" description="Helical" evidence="12">
    <location>
        <begin position="6"/>
        <end position="27"/>
    </location>
</feature>
<keyword evidence="5 11" id="KW-0285">Flavoprotein</keyword>
<keyword evidence="9 11" id="KW-0520">NAD</keyword>
<keyword evidence="6" id="KW-1000">Mitochondrion outer membrane</keyword>
<keyword evidence="15" id="KW-1185">Reference proteome</keyword>
<evidence type="ECO:0000256" key="4">
    <source>
        <dbReference type="ARBA" id="ARBA00006105"/>
    </source>
</evidence>
<dbReference type="SUPFAM" id="SSF63380">
    <property type="entry name" value="Riboflavin synthase domain-like"/>
    <property type="match status" value="1"/>
</dbReference>
<comment type="pathway">
    <text evidence="3">Protein modification; peptidyl-diphthamide biosynthesis.</text>
</comment>
<dbReference type="PANTHER" id="PTHR19370:SF184">
    <property type="entry name" value="NADH-CYTOCHROME B5 REDUCTASE-LIKE"/>
    <property type="match status" value="1"/>
</dbReference>
<dbReference type="InterPro" id="IPR017927">
    <property type="entry name" value="FAD-bd_FR_type"/>
</dbReference>
<protein>
    <recommendedName>
        <fullName evidence="11">NADH-cytochrome b5 reductase</fullName>
        <ecNumber evidence="11">1.6.2.2</ecNumber>
    </recommendedName>
</protein>
<dbReference type="InterPro" id="IPR001433">
    <property type="entry name" value="OxRdtase_FAD/NAD-bd"/>
</dbReference>
<evidence type="ECO:0000256" key="10">
    <source>
        <dbReference type="ARBA" id="ARBA00049138"/>
    </source>
</evidence>
<dbReference type="InterPro" id="IPR001834">
    <property type="entry name" value="CBR-like"/>
</dbReference>
<evidence type="ECO:0000256" key="11">
    <source>
        <dbReference type="RuleBase" id="RU361226"/>
    </source>
</evidence>
<keyword evidence="12" id="KW-0472">Membrane</keyword>
<evidence type="ECO:0000256" key="3">
    <source>
        <dbReference type="ARBA" id="ARBA00005156"/>
    </source>
</evidence>
<evidence type="ECO:0000256" key="9">
    <source>
        <dbReference type="ARBA" id="ARBA00023027"/>
    </source>
</evidence>
<evidence type="ECO:0000256" key="8">
    <source>
        <dbReference type="ARBA" id="ARBA00023002"/>
    </source>
</evidence>
<comment type="catalytic activity">
    <reaction evidence="10">
        <text>2 Fe(3+)-[Dph3] + NADH = 2 Fe(2+)-[Dph3] + NAD(+) + H(+)</text>
        <dbReference type="Rhea" id="RHEA:71231"/>
        <dbReference type="Rhea" id="RHEA-COMP:18002"/>
        <dbReference type="Rhea" id="RHEA-COMP:18003"/>
        <dbReference type="ChEBI" id="CHEBI:15378"/>
        <dbReference type="ChEBI" id="CHEBI:29033"/>
        <dbReference type="ChEBI" id="CHEBI:29034"/>
        <dbReference type="ChEBI" id="CHEBI:57540"/>
        <dbReference type="ChEBI" id="CHEBI:57945"/>
        <dbReference type="ChEBI" id="CHEBI:83228"/>
    </reaction>
    <physiologicalReaction direction="left-to-right" evidence="10">
        <dbReference type="Rhea" id="RHEA:71232"/>
    </physiologicalReaction>
</comment>
<keyword evidence="12" id="KW-1133">Transmembrane helix</keyword>
<dbReference type="PANTHER" id="PTHR19370">
    <property type="entry name" value="NADH-CYTOCHROME B5 REDUCTASE"/>
    <property type="match status" value="1"/>
</dbReference>
<dbReference type="PROSITE" id="PS51384">
    <property type="entry name" value="FAD_FR"/>
    <property type="match status" value="1"/>
</dbReference>